<evidence type="ECO:0000313" key="4">
    <source>
        <dbReference type="Proteomes" id="UP001652622"/>
    </source>
</evidence>
<dbReference type="Proteomes" id="UP001652622">
    <property type="component" value="Unplaced"/>
</dbReference>
<feature type="signal peptide" evidence="3">
    <location>
        <begin position="1"/>
        <end position="19"/>
    </location>
</feature>
<protein>
    <submittedName>
        <fullName evidence="5">Neurophysin 1-like</fullName>
    </submittedName>
</protein>
<gene>
    <name evidence="5" type="primary">LOC132710572</name>
</gene>
<dbReference type="PANTHER" id="PTHR11681">
    <property type="entry name" value="NEUROPHYSIN"/>
    <property type="match status" value="1"/>
</dbReference>
<dbReference type="SMART" id="SM00003">
    <property type="entry name" value="NH"/>
    <property type="match status" value="1"/>
</dbReference>
<dbReference type="InterPro" id="IPR000981">
    <property type="entry name" value="Neurhyp_horm"/>
</dbReference>
<keyword evidence="2" id="KW-1015">Disulfide bond</keyword>
<accession>A0ABM3Z457</accession>
<dbReference type="Pfam" id="PF00184">
    <property type="entry name" value="Hormone_5"/>
    <property type="match status" value="1"/>
</dbReference>
<evidence type="ECO:0000256" key="1">
    <source>
        <dbReference type="ARBA" id="ARBA00007369"/>
    </source>
</evidence>
<dbReference type="PRINTS" id="PR00831">
    <property type="entry name" value="NEUROPHYSIN"/>
</dbReference>
<feature type="chain" id="PRO_5046293513" evidence="3">
    <location>
        <begin position="20"/>
        <end position="113"/>
    </location>
</feature>
<keyword evidence="3" id="KW-0732">Signal</keyword>
<dbReference type="GeneID" id="132710572"/>
<organism evidence="4 5">
    <name type="scientific">Pantherophis guttatus</name>
    <name type="common">Corn snake</name>
    <name type="synonym">Elaphe guttata</name>
    <dbReference type="NCBI Taxonomy" id="94885"/>
    <lineage>
        <taxon>Eukaryota</taxon>
        <taxon>Metazoa</taxon>
        <taxon>Chordata</taxon>
        <taxon>Craniata</taxon>
        <taxon>Vertebrata</taxon>
        <taxon>Euteleostomi</taxon>
        <taxon>Lepidosauria</taxon>
        <taxon>Squamata</taxon>
        <taxon>Bifurcata</taxon>
        <taxon>Unidentata</taxon>
        <taxon>Episquamata</taxon>
        <taxon>Toxicofera</taxon>
        <taxon>Serpentes</taxon>
        <taxon>Colubroidea</taxon>
        <taxon>Colubridae</taxon>
        <taxon>Colubrinae</taxon>
        <taxon>Pantherophis</taxon>
    </lineage>
</organism>
<proteinExistence type="inferred from homology"/>
<keyword evidence="4" id="KW-1185">Reference proteome</keyword>
<reference evidence="5" key="1">
    <citation type="submission" date="2025-08" db="UniProtKB">
        <authorList>
            <consortium name="RefSeq"/>
        </authorList>
    </citation>
    <scope>IDENTIFICATION</scope>
    <source>
        <tissue evidence="5">Blood</tissue>
    </source>
</reference>
<dbReference type="SUPFAM" id="SSF49606">
    <property type="entry name" value="Neurophysin II"/>
    <property type="match status" value="1"/>
</dbReference>
<sequence length="113" mass="12349">MPARILLVFLFSLLAMSSACYLPACSKRGKRTPGVRICMSCGPDNRGTCFGPEICCVRDHGCYYKNDWSVRCPEENLDPTPCEGSRVVCNGNGRCGYTGVCCTHETCFASTEC</sequence>
<dbReference type="InterPro" id="IPR036387">
    <property type="entry name" value="Neurhyp_horm_dom_sf"/>
</dbReference>
<dbReference type="Gene3D" id="2.60.9.10">
    <property type="entry name" value="Neurohypophysial hormone domain"/>
    <property type="match status" value="1"/>
</dbReference>
<evidence type="ECO:0000256" key="2">
    <source>
        <dbReference type="ARBA" id="ARBA00023157"/>
    </source>
</evidence>
<dbReference type="PANTHER" id="PTHR11681:SF5">
    <property type="entry name" value="ISOTOCIN"/>
    <property type="match status" value="1"/>
</dbReference>
<dbReference type="PROSITE" id="PS51257">
    <property type="entry name" value="PROKAR_LIPOPROTEIN"/>
    <property type="match status" value="1"/>
</dbReference>
<evidence type="ECO:0000313" key="5">
    <source>
        <dbReference type="RefSeq" id="XP_060543150.1"/>
    </source>
</evidence>
<name>A0ABM3Z457_PANGU</name>
<dbReference type="RefSeq" id="XP_060543150.1">
    <property type="nucleotide sequence ID" value="XM_060687167.1"/>
</dbReference>
<comment type="similarity">
    <text evidence="1">Belongs to the vasopressin/oxytocin family.</text>
</comment>
<evidence type="ECO:0000256" key="3">
    <source>
        <dbReference type="SAM" id="SignalP"/>
    </source>
</evidence>